<feature type="compositionally biased region" description="Pro residues" evidence="1">
    <location>
        <begin position="300"/>
        <end position="314"/>
    </location>
</feature>
<comment type="caution">
    <text evidence="2">The sequence shown here is derived from an EMBL/GenBank/DDBJ whole genome shotgun (WGS) entry which is preliminary data.</text>
</comment>
<gene>
    <name evidence="2" type="ORF">DFH07DRAFT_973012</name>
</gene>
<evidence type="ECO:0000313" key="2">
    <source>
        <dbReference type="EMBL" id="KAJ7719178.1"/>
    </source>
</evidence>
<feature type="region of interest" description="Disordered" evidence="1">
    <location>
        <begin position="294"/>
        <end position="384"/>
    </location>
</feature>
<dbReference type="AlphaFoldDB" id="A0AAD7HF17"/>
<feature type="compositionally biased region" description="Basic and acidic residues" evidence="1">
    <location>
        <begin position="353"/>
        <end position="363"/>
    </location>
</feature>
<sequence length="384" mass="42744">MASQLCARLRDFDSHARKGGADPPLRHNVELAFGVLIMCDSVHAGVRIVRHRARRAPGSKASVVSKELVALAFKPPPLARHFWKTPDVATTLRSTTTFTPPRFGPFLALTLPPTKFCMDKYQPTRLLRSPEFVHALQHVVKIRLHVIDRGGPFASMLSEGESWDASWPAAVHAYLHLTPSHGKGIEYPWAMQYDEERKAEEEIRVSALAALWRALICHPKRLAELQLFPESPPPLEPQDLPLHGGWKPSELRRSQQTSAPRPSDYGIPAFHDPAAVFTFTPAVTLPTVRMVQHNGILLPGPDPSPTSPPPPSTHRPPAADAGRIPKLPQSRLARELSRRMPPRQSPDEILLARLRERAQHDTKGTSQPACKRRKTCPETARTAK</sequence>
<feature type="region of interest" description="Disordered" evidence="1">
    <location>
        <begin position="233"/>
        <end position="267"/>
    </location>
</feature>
<dbReference type="Proteomes" id="UP001215280">
    <property type="component" value="Unassembled WGS sequence"/>
</dbReference>
<reference evidence="2" key="1">
    <citation type="submission" date="2023-03" db="EMBL/GenBank/DDBJ databases">
        <title>Massive genome expansion in bonnet fungi (Mycena s.s.) driven by repeated elements and novel gene families across ecological guilds.</title>
        <authorList>
            <consortium name="Lawrence Berkeley National Laboratory"/>
            <person name="Harder C.B."/>
            <person name="Miyauchi S."/>
            <person name="Viragh M."/>
            <person name="Kuo A."/>
            <person name="Thoen E."/>
            <person name="Andreopoulos B."/>
            <person name="Lu D."/>
            <person name="Skrede I."/>
            <person name="Drula E."/>
            <person name="Henrissat B."/>
            <person name="Morin E."/>
            <person name="Kohler A."/>
            <person name="Barry K."/>
            <person name="LaButti K."/>
            <person name="Morin E."/>
            <person name="Salamov A."/>
            <person name="Lipzen A."/>
            <person name="Mereny Z."/>
            <person name="Hegedus B."/>
            <person name="Baldrian P."/>
            <person name="Stursova M."/>
            <person name="Weitz H."/>
            <person name="Taylor A."/>
            <person name="Grigoriev I.V."/>
            <person name="Nagy L.G."/>
            <person name="Martin F."/>
            <person name="Kauserud H."/>
        </authorList>
    </citation>
    <scope>NUCLEOTIDE SEQUENCE</scope>
    <source>
        <strain evidence="2">CBHHK188m</strain>
    </source>
</reference>
<evidence type="ECO:0000313" key="3">
    <source>
        <dbReference type="Proteomes" id="UP001215280"/>
    </source>
</evidence>
<keyword evidence="3" id="KW-1185">Reference proteome</keyword>
<dbReference type="EMBL" id="JARJLG010000295">
    <property type="protein sequence ID" value="KAJ7719178.1"/>
    <property type="molecule type" value="Genomic_DNA"/>
</dbReference>
<organism evidence="2 3">
    <name type="scientific">Mycena maculata</name>
    <dbReference type="NCBI Taxonomy" id="230809"/>
    <lineage>
        <taxon>Eukaryota</taxon>
        <taxon>Fungi</taxon>
        <taxon>Dikarya</taxon>
        <taxon>Basidiomycota</taxon>
        <taxon>Agaricomycotina</taxon>
        <taxon>Agaricomycetes</taxon>
        <taxon>Agaricomycetidae</taxon>
        <taxon>Agaricales</taxon>
        <taxon>Marasmiineae</taxon>
        <taxon>Mycenaceae</taxon>
        <taxon>Mycena</taxon>
    </lineage>
</organism>
<accession>A0AAD7HF17</accession>
<name>A0AAD7HF17_9AGAR</name>
<proteinExistence type="predicted"/>
<evidence type="ECO:0000256" key="1">
    <source>
        <dbReference type="SAM" id="MobiDB-lite"/>
    </source>
</evidence>
<protein>
    <submittedName>
        <fullName evidence="2">Uncharacterized protein</fullName>
    </submittedName>
</protein>